<evidence type="ECO:0000313" key="8">
    <source>
        <dbReference type="EMBL" id="SEL38817.1"/>
    </source>
</evidence>
<dbReference type="EMBL" id="FOAF01000002">
    <property type="protein sequence ID" value="SEL38817.1"/>
    <property type="molecule type" value="Genomic_DNA"/>
</dbReference>
<keyword evidence="3 6" id="KW-0812">Transmembrane</keyword>
<comment type="subcellular location">
    <subcellularLocation>
        <location evidence="1">Membrane</location>
        <topology evidence="1">Multi-pass membrane protein</topology>
    </subcellularLocation>
</comment>
<evidence type="ECO:0000256" key="2">
    <source>
        <dbReference type="ARBA" id="ARBA00009399"/>
    </source>
</evidence>
<dbReference type="AlphaFoldDB" id="A0A1H7PUU2"/>
<dbReference type="PANTHER" id="PTHR38459">
    <property type="entry name" value="PROPHAGE BACTOPRENOL-LINKED GLUCOSE TRANSLOCASE HOMOLOG"/>
    <property type="match status" value="1"/>
</dbReference>
<evidence type="ECO:0000259" key="7">
    <source>
        <dbReference type="Pfam" id="PF04138"/>
    </source>
</evidence>
<keyword evidence="9" id="KW-1185">Reference proteome</keyword>
<evidence type="ECO:0000313" key="9">
    <source>
        <dbReference type="Proteomes" id="UP000199421"/>
    </source>
</evidence>
<feature type="transmembrane region" description="Helical" evidence="6">
    <location>
        <begin position="7"/>
        <end position="30"/>
    </location>
</feature>
<comment type="similarity">
    <text evidence="2">Belongs to the GtrA family.</text>
</comment>
<proteinExistence type="inferred from homology"/>
<feature type="domain" description="GtrA/DPMS transmembrane" evidence="7">
    <location>
        <begin position="19"/>
        <end position="132"/>
    </location>
</feature>
<dbReference type="InterPro" id="IPR051401">
    <property type="entry name" value="GtrA_CellWall_Glycosyl"/>
</dbReference>
<reference evidence="9" key="1">
    <citation type="submission" date="2016-10" db="EMBL/GenBank/DDBJ databases">
        <authorList>
            <person name="Varghese N."/>
            <person name="Submissions S."/>
        </authorList>
    </citation>
    <scope>NUCLEOTIDE SEQUENCE [LARGE SCALE GENOMIC DNA]</scope>
    <source>
        <strain evidence="9">DSM 18733</strain>
    </source>
</reference>
<dbReference type="GO" id="GO:0005886">
    <property type="term" value="C:plasma membrane"/>
    <property type="evidence" value="ECO:0007669"/>
    <property type="project" value="TreeGrafter"/>
</dbReference>
<evidence type="ECO:0000256" key="1">
    <source>
        <dbReference type="ARBA" id="ARBA00004141"/>
    </source>
</evidence>
<organism evidence="8 9">
    <name type="scientific">Olivibacter domesticus</name>
    <name type="common">Pseudosphingobacterium domesticum</name>
    <dbReference type="NCBI Taxonomy" id="407022"/>
    <lineage>
        <taxon>Bacteria</taxon>
        <taxon>Pseudomonadati</taxon>
        <taxon>Bacteroidota</taxon>
        <taxon>Sphingobacteriia</taxon>
        <taxon>Sphingobacteriales</taxon>
        <taxon>Sphingobacteriaceae</taxon>
        <taxon>Olivibacter</taxon>
    </lineage>
</organism>
<keyword evidence="5 6" id="KW-0472">Membrane</keyword>
<dbReference type="Pfam" id="PF04138">
    <property type="entry name" value="GtrA_DPMS_TM"/>
    <property type="match status" value="1"/>
</dbReference>
<dbReference type="OrthoDB" id="1448110at2"/>
<name>A0A1H7PUU2_OLID1</name>
<dbReference type="GO" id="GO:0000271">
    <property type="term" value="P:polysaccharide biosynthetic process"/>
    <property type="evidence" value="ECO:0007669"/>
    <property type="project" value="InterPro"/>
</dbReference>
<keyword evidence="4 6" id="KW-1133">Transmembrane helix</keyword>
<protein>
    <submittedName>
        <fullName evidence="8">Putative flippase GtrA (Transmembrane translocase of bactoprenol-linked glucose)</fullName>
    </submittedName>
</protein>
<evidence type="ECO:0000256" key="3">
    <source>
        <dbReference type="ARBA" id="ARBA00022692"/>
    </source>
</evidence>
<evidence type="ECO:0000256" key="4">
    <source>
        <dbReference type="ARBA" id="ARBA00022989"/>
    </source>
</evidence>
<evidence type="ECO:0000256" key="6">
    <source>
        <dbReference type="SAM" id="Phobius"/>
    </source>
</evidence>
<gene>
    <name evidence="8" type="ORF">SAMN05661044_02346</name>
</gene>
<dbReference type="Proteomes" id="UP000199421">
    <property type="component" value="Unassembled WGS sequence"/>
</dbReference>
<feature type="transmembrane region" description="Helical" evidence="6">
    <location>
        <begin position="36"/>
        <end position="57"/>
    </location>
</feature>
<dbReference type="RefSeq" id="WP_093324280.1">
    <property type="nucleotide sequence ID" value="NZ_FOAF01000002.1"/>
</dbReference>
<sequence>MLKKNSVYIFIKAQLSAFLGGVADFIIMVACTELLQIHYTISIVIGGVLGAFVNFTINRNWTFEANGGQDKNNITLQLVKFTWMVGGSILLKSSGTYLVTEISRIDYRISRVLIDVFVSLGFNYTLQKYWIFRKSPLK</sequence>
<evidence type="ECO:0000256" key="5">
    <source>
        <dbReference type="ARBA" id="ARBA00023136"/>
    </source>
</evidence>
<dbReference type="PANTHER" id="PTHR38459:SF1">
    <property type="entry name" value="PROPHAGE BACTOPRENOL-LINKED GLUCOSE TRANSLOCASE HOMOLOG"/>
    <property type="match status" value="1"/>
</dbReference>
<dbReference type="InterPro" id="IPR007267">
    <property type="entry name" value="GtrA_DPMS_TM"/>
</dbReference>
<accession>A0A1H7PUU2</accession>
<dbReference type="STRING" id="407022.SAMN05661044_02346"/>